<feature type="region of interest" description="Disordered" evidence="1">
    <location>
        <begin position="38"/>
        <end position="87"/>
    </location>
</feature>
<evidence type="ECO:0000313" key="3">
    <source>
        <dbReference type="Proteomes" id="UP001470230"/>
    </source>
</evidence>
<proteinExistence type="predicted"/>
<feature type="compositionally biased region" description="Polar residues" evidence="1">
    <location>
        <begin position="148"/>
        <end position="163"/>
    </location>
</feature>
<accession>A0ABR2I724</accession>
<evidence type="ECO:0000313" key="2">
    <source>
        <dbReference type="EMBL" id="KAK8858210.1"/>
    </source>
</evidence>
<feature type="region of interest" description="Disordered" evidence="1">
    <location>
        <begin position="134"/>
        <end position="184"/>
    </location>
</feature>
<dbReference type="Proteomes" id="UP001470230">
    <property type="component" value="Unassembled WGS sequence"/>
</dbReference>
<keyword evidence="3" id="KW-1185">Reference proteome</keyword>
<protein>
    <submittedName>
        <fullName evidence="2">Uncharacterized protein</fullName>
    </submittedName>
</protein>
<feature type="compositionally biased region" description="Basic and acidic residues" evidence="1">
    <location>
        <begin position="68"/>
        <end position="78"/>
    </location>
</feature>
<feature type="compositionally biased region" description="Low complexity" evidence="1">
    <location>
        <begin position="38"/>
        <end position="51"/>
    </location>
</feature>
<sequence length="191" mass="21358">MSESRRSNRSQSSYVSTYDEFRTTSILPPRRYILMTGKPSSEPFGFGSGSPARPHTRIDGFPGPGRYNPHEAYDKTESNRGYGSGFTSIVPRKLAFTRGNKNPAPNAYNPHNIDRKIKPHIGVLTHDKKSSCFPDAKDMRNLPGPGSYNITTKGRLSPSSIFKSKTERNYLPGPPKPPPKFDGRNFVLRIE</sequence>
<organism evidence="2 3">
    <name type="scientific">Tritrichomonas musculus</name>
    <dbReference type="NCBI Taxonomy" id="1915356"/>
    <lineage>
        <taxon>Eukaryota</taxon>
        <taxon>Metamonada</taxon>
        <taxon>Parabasalia</taxon>
        <taxon>Tritrichomonadida</taxon>
        <taxon>Tritrichomonadidae</taxon>
        <taxon>Tritrichomonas</taxon>
    </lineage>
</organism>
<name>A0ABR2I724_9EUKA</name>
<dbReference type="InterPro" id="IPR010736">
    <property type="entry name" value="SHIPPO-rpt"/>
</dbReference>
<dbReference type="EMBL" id="JAPFFF010000019">
    <property type="protein sequence ID" value="KAK8858210.1"/>
    <property type="molecule type" value="Genomic_DNA"/>
</dbReference>
<gene>
    <name evidence="2" type="ORF">M9Y10_013311</name>
</gene>
<comment type="caution">
    <text evidence="2">The sequence shown here is derived from an EMBL/GenBank/DDBJ whole genome shotgun (WGS) entry which is preliminary data.</text>
</comment>
<reference evidence="2 3" key="1">
    <citation type="submission" date="2024-04" db="EMBL/GenBank/DDBJ databases">
        <title>Tritrichomonas musculus Genome.</title>
        <authorList>
            <person name="Alves-Ferreira E."/>
            <person name="Grigg M."/>
            <person name="Lorenzi H."/>
            <person name="Galac M."/>
        </authorList>
    </citation>
    <scope>NUCLEOTIDE SEQUENCE [LARGE SCALE GENOMIC DNA]</scope>
    <source>
        <strain evidence="2 3">EAF2021</strain>
    </source>
</reference>
<dbReference type="Pfam" id="PF07004">
    <property type="entry name" value="SHIPPO-rpt"/>
    <property type="match status" value="3"/>
</dbReference>
<evidence type="ECO:0000256" key="1">
    <source>
        <dbReference type="SAM" id="MobiDB-lite"/>
    </source>
</evidence>